<evidence type="ECO:0008006" key="4">
    <source>
        <dbReference type="Google" id="ProtNLM"/>
    </source>
</evidence>
<name>A0ABW1P349_9PSEU</name>
<reference evidence="3" key="1">
    <citation type="journal article" date="2019" name="Int. J. Syst. Evol. Microbiol.">
        <title>The Global Catalogue of Microorganisms (GCM) 10K type strain sequencing project: providing services to taxonomists for standard genome sequencing and annotation.</title>
        <authorList>
            <consortium name="The Broad Institute Genomics Platform"/>
            <consortium name="The Broad Institute Genome Sequencing Center for Infectious Disease"/>
            <person name="Wu L."/>
            <person name="Ma J."/>
        </authorList>
    </citation>
    <scope>NUCLEOTIDE SEQUENCE [LARGE SCALE GENOMIC DNA]</scope>
    <source>
        <strain evidence="3">CGMCC 4.7246</strain>
    </source>
</reference>
<gene>
    <name evidence="2" type="ORF">ACFP3R_11575</name>
</gene>
<feature type="region of interest" description="Disordered" evidence="1">
    <location>
        <begin position="485"/>
        <end position="513"/>
    </location>
</feature>
<feature type="compositionally biased region" description="Basic and acidic residues" evidence="1">
    <location>
        <begin position="485"/>
        <end position="501"/>
    </location>
</feature>
<comment type="caution">
    <text evidence="2">The sequence shown here is derived from an EMBL/GenBank/DDBJ whole genome shotgun (WGS) entry which is preliminary data.</text>
</comment>
<dbReference type="InterPro" id="IPR027417">
    <property type="entry name" value="P-loop_NTPase"/>
</dbReference>
<accession>A0ABW1P349</accession>
<keyword evidence="3" id="KW-1185">Reference proteome</keyword>
<dbReference type="EMBL" id="JBHSQO010000009">
    <property type="protein sequence ID" value="MFC6089911.1"/>
    <property type="molecule type" value="Genomic_DNA"/>
</dbReference>
<evidence type="ECO:0000313" key="3">
    <source>
        <dbReference type="Proteomes" id="UP001596220"/>
    </source>
</evidence>
<dbReference type="RefSeq" id="WP_380635367.1">
    <property type="nucleotide sequence ID" value="NZ_JBHSQO010000009.1"/>
</dbReference>
<evidence type="ECO:0000256" key="1">
    <source>
        <dbReference type="SAM" id="MobiDB-lite"/>
    </source>
</evidence>
<organism evidence="2 3">
    <name type="scientific">Saccharothrix lopnurensis</name>
    <dbReference type="NCBI Taxonomy" id="1670621"/>
    <lineage>
        <taxon>Bacteria</taxon>
        <taxon>Bacillati</taxon>
        <taxon>Actinomycetota</taxon>
        <taxon>Actinomycetes</taxon>
        <taxon>Pseudonocardiales</taxon>
        <taxon>Pseudonocardiaceae</taxon>
        <taxon>Saccharothrix</taxon>
    </lineage>
</organism>
<sequence length="811" mass="87680">MSGHSEPLHSSIVSVDIADSSAETRRTPHKVRMVEGLHDFLRESFAAADIAPDRCDFLDRGDGWQILVNASVPKIRLADRFVHELRNRLLRYNSVANEEATLRLRVALHYGEVTTFGVSHVSKAVEHATRIRDAPYVKRKLRESGFALALVASDDFYGNVVHEDPVASQQGFEPFSDVVRDGTVGAWLCLFGSGAPRPSAPRRAAPGGAVEPAPLDLPPDEDDPAFTLVRAVVVHGAPDATTRQDRTTAPVLHGPPGSGRTRFARLVCGELEAKGQPNALLTEETGHRSRPVPDLLLEAAVRLVDGGGRWDFAGFLGCCAVLFKVLPGRAGPDALIAELASPTAMSAALHELLVKRQLTAWAHVVPVLTSRLTGRNWLGLRPRFDRAVRPAELREVDALSRRDVPEAHAEVDDIVLRSFLTDLDAHANAHAKPKLVDPVVVVDDPVGATALVRTWGRVVTRARPARMTLVAVGDRELVDRLRSTDRAAVLDDGPDGGRPDGGEPSSGGAWTALPLSGLTESQVRRAAAGAGVPEELREPVAHDVLAVTASHLEATVELVRAAAVAPEDVRPARLLGTRPPGRSVPLSEYLLDRLLQKKVDKADDAVTCAAARNQTEAAALMNDGIIRERTRAFTPAVWPCDGPAGTRTMHPLARLLLLRRLAERPADAPDGWSAVFTRLAGSAARRRDEAGALYHGYASGDVDRVVAELEERLVNGSGRRWLSLVETVATCPCPPGEDHDAASRSPVGALVAAWRATNDPHLVDRWADHHAQTASHLRQVAGQAQDGHMAFLEAAEWHEERARRQPHRPNP</sequence>
<evidence type="ECO:0000313" key="2">
    <source>
        <dbReference type="EMBL" id="MFC6089911.1"/>
    </source>
</evidence>
<proteinExistence type="predicted"/>
<dbReference type="SUPFAM" id="SSF52540">
    <property type="entry name" value="P-loop containing nucleoside triphosphate hydrolases"/>
    <property type="match status" value="1"/>
</dbReference>
<dbReference type="Proteomes" id="UP001596220">
    <property type="component" value="Unassembled WGS sequence"/>
</dbReference>
<protein>
    <recommendedName>
        <fullName evidence="4">ATP-binding protein</fullName>
    </recommendedName>
</protein>